<feature type="transmembrane region" description="Helical" evidence="1">
    <location>
        <begin position="180"/>
        <end position="198"/>
    </location>
</feature>
<dbReference type="RefSeq" id="WP_326927678.1">
    <property type="nucleotide sequence ID" value="NZ_CP123443.1"/>
</dbReference>
<evidence type="ECO:0000313" key="3">
    <source>
        <dbReference type="Proteomes" id="UP001228690"/>
    </source>
</evidence>
<organism evidence="2 3">
    <name type="scientific">Candidatus Haliotispira prima</name>
    <dbReference type="NCBI Taxonomy" id="3034016"/>
    <lineage>
        <taxon>Bacteria</taxon>
        <taxon>Pseudomonadati</taxon>
        <taxon>Spirochaetota</taxon>
        <taxon>Spirochaetia</taxon>
        <taxon>Spirochaetales</taxon>
        <taxon>Spirochaetaceae</taxon>
        <taxon>Candidatus Haliotispira</taxon>
    </lineage>
</organism>
<keyword evidence="1" id="KW-0812">Transmembrane</keyword>
<dbReference type="EMBL" id="CP123443">
    <property type="protein sequence ID" value="WGK69495.1"/>
    <property type="molecule type" value="Genomic_DNA"/>
</dbReference>
<proteinExistence type="predicted"/>
<feature type="transmembrane region" description="Helical" evidence="1">
    <location>
        <begin position="134"/>
        <end position="160"/>
    </location>
</feature>
<sequence>MKQLQRFLSRNWFISLLWVALLTAYFLPQIGNSLSARLPVNLLLTILIFFCIGLTMPGETLRKNLSDWRFYLPAQIYIFVLYPLVFLLLLQPLRFLIAPEILLGFIALSVLPTSVSGAVLFSRESGGDETLATVNALLANILGPFLTPLLISFIISLGSSWFLPPLGMLAVVGGDSVQDLFFRLGREVFLPLILGYLVRHIAPDPVQKRHELFSVVNCLAVVLIVFFSFSRAAGQENFVSTLKSSPLPLLFLSLVQPLMLLLAWLQGRLLRFERPRCITMAFTGSQKTAAMGVPLLSNLFRDYPGLDLVLFPLLFYHSWQYIVAGVARHYFQRGNSGLAKELARPDTEE</sequence>
<feature type="transmembrane region" description="Helical" evidence="1">
    <location>
        <begin position="101"/>
        <end position="122"/>
    </location>
</feature>
<gene>
    <name evidence="2" type="ORF">P0082_01145</name>
</gene>
<keyword evidence="1" id="KW-0472">Membrane</keyword>
<evidence type="ECO:0000313" key="2">
    <source>
        <dbReference type="EMBL" id="WGK69495.1"/>
    </source>
</evidence>
<dbReference type="PANTHER" id="PTHR18640:SF5">
    <property type="entry name" value="SODIUM_BILE ACID COTRANSPORTER 7"/>
    <property type="match status" value="1"/>
</dbReference>
<name>A0ABY8MJE2_9SPIO</name>
<reference evidence="2 3" key="1">
    <citation type="submission" date="2023-04" db="EMBL/GenBank/DDBJ databases">
        <title>Spirochaete genome identified in red abalone sample constitutes a novel genus.</title>
        <authorList>
            <person name="Sharma S.P."/>
            <person name="Purcell C.M."/>
            <person name="Hyde J.R."/>
            <person name="Severin A.J."/>
        </authorList>
    </citation>
    <scope>NUCLEOTIDE SEQUENCE [LARGE SCALE GENOMIC DNA]</scope>
    <source>
        <strain evidence="2 3">SP-2023</strain>
    </source>
</reference>
<dbReference type="Pfam" id="PF13593">
    <property type="entry name" value="SBF_like"/>
    <property type="match status" value="1"/>
</dbReference>
<keyword evidence="3" id="KW-1185">Reference proteome</keyword>
<feature type="transmembrane region" description="Helical" evidence="1">
    <location>
        <begin position="70"/>
        <end position="89"/>
    </location>
</feature>
<dbReference type="InterPro" id="IPR038770">
    <property type="entry name" value="Na+/solute_symporter_sf"/>
</dbReference>
<accession>A0ABY8MJE2</accession>
<feature type="transmembrane region" description="Helical" evidence="1">
    <location>
        <begin position="249"/>
        <end position="265"/>
    </location>
</feature>
<dbReference type="Proteomes" id="UP001228690">
    <property type="component" value="Chromosome"/>
</dbReference>
<keyword evidence="1" id="KW-1133">Transmembrane helix</keyword>
<dbReference type="InterPro" id="IPR016833">
    <property type="entry name" value="Put_Na-Bile_cotransptr"/>
</dbReference>
<protein>
    <submittedName>
        <fullName evidence="2">Bile acid:sodium symporter</fullName>
    </submittedName>
</protein>
<feature type="transmembrane region" description="Helical" evidence="1">
    <location>
        <begin position="40"/>
        <end position="58"/>
    </location>
</feature>
<evidence type="ECO:0000256" key="1">
    <source>
        <dbReference type="SAM" id="Phobius"/>
    </source>
</evidence>
<feature type="transmembrane region" description="Helical" evidence="1">
    <location>
        <begin position="210"/>
        <end position="229"/>
    </location>
</feature>
<feature type="transmembrane region" description="Helical" evidence="1">
    <location>
        <begin position="12"/>
        <end position="28"/>
    </location>
</feature>
<dbReference type="Gene3D" id="1.20.1530.20">
    <property type="match status" value="1"/>
</dbReference>
<dbReference type="PANTHER" id="PTHR18640">
    <property type="entry name" value="SOLUTE CARRIER FAMILY 10 MEMBER 7"/>
    <property type="match status" value="1"/>
</dbReference>